<dbReference type="Proteomes" id="UP001607303">
    <property type="component" value="Unassembled WGS sequence"/>
</dbReference>
<gene>
    <name evidence="1" type="ORF">V1477_010321</name>
</gene>
<evidence type="ECO:0000313" key="2">
    <source>
        <dbReference type="Proteomes" id="UP001607303"/>
    </source>
</evidence>
<evidence type="ECO:0000313" key="1">
    <source>
        <dbReference type="EMBL" id="KAL2741260.1"/>
    </source>
</evidence>
<proteinExistence type="predicted"/>
<reference evidence="1 2" key="1">
    <citation type="journal article" date="2024" name="Ann. Entomol. Soc. Am.">
        <title>Genomic analyses of the southern and eastern yellowjacket wasps (Hymenoptera: Vespidae) reveal evolutionary signatures of social life.</title>
        <authorList>
            <person name="Catto M.A."/>
            <person name="Caine P.B."/>
            <person name="Orr S.E."/>
            <person name="Hunt B.G."/>
            <person name="Goodisman M.A.D."/>
        </authorList>
    </citation>
    <scope>NUCLEOTIDE SEQUENCE [LARGE SCALE GENOMIC DNA]</scope>
    <source>
        <strain evidence="1">232</strain>
        <tissue evidence="1">Head and thorax</tissue>
    </source>
</reference>
<dbReference type="AlphaFoldDB" id="A0ABD2C899"/>
<comment type="caution">
    <text evidence="1">The sequence shown here is derived from an EMBL/GenBank/DDBJ whole genome shotgun (WGS) entry which is preliminary data.</text>
</comment>
<organism evidence="1 2">
    <name type="scientific">Vespula maculifrons</name>
    <name type="common">Eastern yellow jacket</name>
    <name type="synonym">Wasp</name>
    <dbReference type="NCBI Taxonomy" id="7453"/>
    <lineage>
        <taxon>Eukaryota</taxon>
        <taxon>Metazoa</taxon>
        <taxon>Ecdysozoa</taxon>
        <taxon>Arthropoda</taxon>
        <taxon>Hexapoda</taxon>
        <taxon>Insecta</taxon>
        <taxon>Pterygota</taxon>
        <taxon>Neoptera</taxon>
        <taxon>Endopterygota</taxon>
        <taxon>Hymenoptera</taxon>
        <taxon>Apocrita</taxon>
        <taxon>Aculeata</taxon>
        <taxon>Vespoidea</taxon>
        <taxon>Vespidae</taxon>
        <taxon>Vespinae</taxon>
        <taxon>Vespula</taxon>
    </lineage>
</organism>
<dbReference type="EMBL" id="JAYRBN010000059">
    <property type="protein sequence ID" value="KAL2741260.1"/>
    <property type="molecule type" value="Genomic_DNA"/>
</dbReference>
<accession>A0ABD2C899</accession>
<name>A0ABD2C899_VESMC</name>
<protein>
    <submittedName>
        <fullName evidence="1">Uncharacterized protein</fullName>
    </submittedName>
</protein>
<keyword evidence="2" id="KW-1185">Reference proteome</keyword>
<sequence>MFYKKRISFSDTLMCQGVLMYSRQNLEFVVESFAMTCIAMTYLPGTSSNIMTNSIIIDTTTVLRA</sequence>